<sequence length="83" mass="9758">MGYLRFFLFLLPLLCLQVMVKLELNLPWKPVLAWPWGVSYLIDPDTFLVTKHTESWDIEPWKGVGQIFRRPTVKVGNKLEISK</sequence>
<dbReference type="Proteomes" id="UP001530315">
    <property type="component" value="Unassembled WGS sequence"/>
</dbReference>
<reference evidence="2 3" key="1">
    <citation type="submission" date="2024-10" db="EMBL/GenBank/DDBJ databases">
        <title>Updated reference genomes for cyclostephanoid diatoms.</title>
        <authorList>
            <person name="Roberts W.R."/>
            <person name="Alverson A.J."/>
        </authorList>
    </citation>
    <scope>NUCLEOTIDE SEQUENCE [LARGE SCALE GENOMIC DNA]</scope>
    <source>
        <strain evidence="2 3">AJA276-08</strain>
    </source>
</reference>
<feature type="signal peptide" evidence="1">
    <location>
        <begin position="1"/>
        <end position="33"/>
    </location>
</feature>
<proteinExistence type="predicted"/>
<keyword evidence="3" id="KW-1185">Reference proteome</keyword>
<dbReference type="AlphaFoldDB" id="A0ABD3PBY3"/>
<dbReference type="EMBL" id="JALLAZ020000896">
    <property type="protein sequence ID" value="KAL3785276.1"/>
    <property type="molecule type" value="Genomic_DNA"/>
</dbReference>
<evidence type="ECO:0000313" key="2">
    <source>
        <dbReference type="EMBL" id="KAL3785276.1"/>
    </source>
</evidence>
<evidence type="ECO:0000256" key="1">
    <source>
        <dbReference type="SAM" id="SignalP"/>
    </source>
</evidence>
<organism evidence="2 3">
    <name type="scientific">Stephanodiscus triporus</name>
    <dbReference type="NCBI Taxonomy" id="2934178"/>
    <lineage>
        <taxon>Eukaryota</taxon>
        <taxon>Sar</taxon>
        <taxon>Stramenopiles</taxon>
        <taxon>Ochrophyta</taxon>
        <taxon>Bacillariophyta</taxon>
        <taxon>Coscinodiscophyceae</taxon>
        <taxon>Thalassiosirophycidae</taxon>
        <taxon>Stephanodiscales</taxon>
        <taxon>Stephanodiscaceae</taxon>
        <taxon>Stephanodiscus</taxon>
    </lineage>
</organism>
<gene>
    <name evidence="2" type="ORF">ACHAW5_008290</name>
</gene>
<comment type="caution">
    <text evidence="2">The sequence shown here is derived from an EMBL/GenBank/DDBJ whole genome shotgun (WGS) entry which is preliminary data.</text>
</comment>
<name>A0ABD3PBY3_9STRA</name>
<evidence type="ECO:0000313" key="3">
    <source>
        <dbReference type="Proteomes" id="UP001530315"/>
    </source>
</evidence>
<protein>
    <submittedName>
        <fullName evidence="2">Uncharacterized protein</fullName>
    </submittedName>
</protein>
<feature type="chain" id="PRO_5044871135" evidence="1">
    <location>
        <begin position="34"/>
        <end position="83"/>
    </location>
</feature>
<keyword evidence="1" id="KW-0732">Signal</keyword>
<accession>A0ABD3PBY3</accession>